<organism evidence="2 3">
    <name type="scientific">Lacihabitans lacunae</name>
    <dbReference type="NCBI Taxonomy" id="1028214"/>
    <lineage>
        <taxon>Bacteria</taxon>
        <taxon>Pseudomonadati</taxon>
        <taxon>Bacteroidota</taxon>
        <taxon>Cytophagia</taxon>
        <taxon>Cytophagales</taxon>
        <taxon>Leadbetterellaceae</taxon>
        <taxon>Lacihabitans</taxon>
    </lineage>
</organism>
<protein>
    <submittedName>
        <fullName evidence="2">Cupin domain-containing protein</fullName>
    </submittedName>
</protein>
<dbReference type="Pfam" id="PF06172">
    <property type="entry name" value="Cupin_5"/>
    <property type="match status" value="1"/>
</dbReference>
<keyword evidence="3" id="KW-1185">Reference proteome</keyword>
<name>A0ABV7YYU6_9BACT</name>
<dbReference type="InterPro" id="IPR039935">
    <property type="entry name" value="YML079W-like"/>
</dbReference>
<reference evidence="3" key="1">
    <citation type="journal article" date="2019" name="Int. J. Syst. Evol. Microbiol.">
        <title>The Global Catalogue of Microorganisms (GCM) 10K type strain sequencing project: providing services to taxonomists for standard genome sequencing and annotation.</title>
        <authorList>
            <consortium name="The Broad Institute Genomics Platform"/>
            <consortium name="The Broad Institute Genome Sequencing Center for Infectious Disease"/>
            <person name="Wu L."/>
            <person name="Ma J."/>
        </authorList>
    </citation>
    <scope>NUCLEOTIDE SEQUENCE [LARGE SCALE GENOMIC DNA]</scope>
    <source>
        <strain evidence="3">CECT 7956</strain>
    </source>
</reference>
<dbReference type="EMBL" id="JBHRYQ010000001">
    <property type="protein sequence ID" value="MFC3811527.1"/>
    <property type="molecule type" value="Genomic_DNA"/>
</dbReference>
<dbReference type="PANTHER" id="PTHR33387:SF3">
    <property type="entry name" value="DUF985 DOMAIN-CONTAINING PROTEIN"/>
    <property type="match status" value="1"/>
</dbReference>
<dbReference type="Gene3D" id="2.60.120.10">
    <property type="entry name" value="Jelly Rolls"/>
    <property type="match status" value="1"/>
</dbReference>
<dbReference type="CDD" id="cd06121">
    <property type="entry name" value="cupin_YML079wp"/>
    <property type="match status" value="1"/>
</dbReference>
<feature type="domain" description="DUF985" evidence="1">
    <location>
        <begin position="10"/>
        <end position="145"/>
    </location>
</feature>
<evidence type="ECO:0000259" key="1">
    <source>
        <dbReference type="Pfam" id="PF06172"/>
    </source>
</evidence>
<dbReference type="RefSeq" id="WP_379838365.1">
    <property type="nucleotide sequence ID" value="NZ_JBHRYQ010000001.1"/>
</dbReference>
<sequence length="173" mass="19673">MQTADYWKLKLDLLPHPEGGFYKETYKASEVISKDSLPARFGVDRSISTAIYFLLEQGDISVFHKIKSDELWHFYAGQTLEVFCIDLDGKLTVYRLGNNYDADDSFQVVVLSNCWFASKPATDSTYSLMGCTVAPGFDFEDFEMANREELIAIYPQHAEIITALTHNTYPAKQ</sequence>
<dbReference type="InterPro" id="IPR009327">
    <property type="entry name" value="Cupin_DUF985"/>
</dbReference>
<dbReference type="InterPro" id="IPR011051">
    <property type="entry name" value="RmlC_Cupin_sf"/>
</dbReference>
<accession>A0ABV7YYU6</accession>
<dbReference type="PANTHER" id="PTHR33387">
    <property type="entry name" value="RMLC-LIKE JELLY ROLL FOLD PROTEIN"/>
    <property type="match status" value="1"/>
</dbReference>
<evidence type="ECO:0000313" key="3">
    <source>
        <dbReference type="Proteomes" id="UP001595616"/>
    </source>
</evidence>
<dbReference type="Proteomes" id="UP001595616">
    <property type="component" value="Unassembled WGS sequence"/>
</dbReference>
<gene>
    <name evidence="2" type="ORF">ACFOOI_12750</name>
</gene>
<proteinExistence type="predicted"/>
<evidence type="ECO:0000313" key="2">
    <source>
        <dbReference type="EMBL" id="MFC3811527.1"/>
    </source>
</evidence>
<dbReference type="InterPro" id="IPR014710">
    <property type="entry name" value="RmlC-like_jellyroll"/>
</dbReference>
<comment type="caution">
    <text evidence="2">The sequence shown here is derived from an EMBL/GenBank/DDBJ whole genome shotgun (WGS) entry which is preliminary data.</text>
</comment>
<dbReference type="SUPFAM" id="SSF51182">
    <property type="entry name" value="RmlC-like cupins"/>
    <property type="match status" value="1"/>
</dbReference>